<name>A0AAX2UKG7_9BACT</name>
<comment type="caution">
    <text evidence="2">The sequence shown here is derived from an EMBL/GenBank/DDBJ whole genome shotgun (WGS) entry which is preliminary data.</text>
</comment>
<evidence type="ECO:0000313" key="2">
    <source>
        <dbReference type="EMBL" id="TNB56899.1"/>
    </source>
</evidence>
<reference evidence="2 3" key="1">
    <citation type="submission" date="2019-05" db="EMBL/GenBank/DDBJ databases">
        <title>Draft genomes of eight strains of Campylobacter helveticus isolated from cats and a dog in New Zealand.</title>
        <authorList>
            <person name="Bojanic K."/>
            <person name="Midwinter A.C."/>
            <person name="Biggs P.J."/>
            <person name="Acke E."/>
            <person name="Cornelius A.J."/>
            <person name="Marshall J.C."/>
        </authorList>
    </citation>
    <scope>NUCLEOTIDE SEQUENCE [LARGE SCALE GENOMIC DNA]</scope>
    <source>
        <strain evidence="2 3">ACP123b</strain>
    </source>
</reference>
<protein>
    <recommendedName>
        <fullName evidence="1">YopX protein domain-containing protein</fullName>
    </recommendedName>
</protein>
<dbReference type="Pfam" id="PF09643">
    <property type="entry name" value="YopX"/>
    <property type="match status" value="1"/>
</dbReference>
<dbReference type="AlphaFoldDB" id="A0AAX2UKG7"/>
<dbReference type="RefSeq" id="WP_139026815.1">
    <property type="nucleotide sequence ID" value="NZ_JAPMRN010000036.1"/>
</dbReference>
<evidence type="ECO:0000259" key="1">
    <source>
        <dbReference type="Pfam" id="PF09643"/>
    </source>
</evidence>
<proteinExistence type="predicted"/>
<accession>A0AAX2UKG7</accession>
<evidence type="ECO:0000313" key="3">
    <source>
        <dbReference type="Proteomes" id="UP000306813"/>
    </source>
</evidence>
<dbReference type="EMBL" id="VDBS01000048">
    <property type="protein sequence ID" value="TNB56899.1"/>
    <property type="molecule type" value="Genomic_DNA"/>
</dbReference>
<sequence length="101" mass="11685">MNLKEFLDFRILNNCGREVPYISTSNRGVNISISIKNEWTHLEDLEIVFYTGLKDKDGNKIYSKNAIAEGELYILRNKKKEQMTMAEMDKGILLEKVLNGE</sequence>
<dbReference type="InterPro" id="IPR019096">
    <property type="entry name" value="YopX_protein"/>
</dbReference>
<feature type="domain" description="YopX protein" evidence="1">
    <location>
        <begin position="8"/>
        <end position="86"/>
    </location>
</feature>
<gene>
    <name evidence="2" type="ORF">FDW42_06405</name>
</gene>
<organism evidence="2 3">
    <name type="scientific">Campylobacter helveticus</name>
    <dbReference type="NCBI Taxonomy" id="28898"/>
    <lineage>
        <taxon>Bacteria</taxon>
        <taxon>Pseudomonadati</taxon>
        <taxon>Campylobacterota</taxon>
        <taxon>Epsilonproteobacteria</taxon>
        <taxon>Campylobacterales</taxon>
        <taxon>Campylobacteraceae</taxon>
        <taxon>Campylobacter</taxon>
    </lineage>
</organism>
<dbReference type="Proteomes" id="UP000306813">
    <property type="component" value="Unassembled WGS sequence"/>
</dbReference>
<dbReference type="SUPFAM" id="SSF159006">
    <property type="entry name" value="YopX-like"/>
    <property type="match status" value="1"/>
</dbReference>